<accession>A0AAW0TJV7</accession>
<keyword evidence="5" id="KW-0472">Membrane</keyword>
<organism evidence="7 8">
    <name type="scientific">Scylla paramamosain</name>
    <name type="common">Mud crab</name>
    <dbReference type="NCBI Taxonomy" id="85552"/>
    <lineage>
        <taxon>Eukaryota</taxon>
        <taxon>Metazoa</taxon>
        <taxon>Ecdysozoa</taxon>
        <taxon>Arthropoda</taxon>
        <taxon>Crustacea</taxon>
        <taxon>Multicrustacea</taxon>
        <taxon>Malacostraca</taxon>
        <taxon>Eumalacostraca</taxon>
        <taxon>Eucarida</taxon>
        <taxon>Decapoda</taxon>
        <taxon>Pleocyemata</taxon>
        <taxon>Brachyura</taxon>
        <taxon>Eubrachyura</taxon>
        <taxon>Portunoidea</taxon>
        <taxon>Portunidae</taxon>
        <taxon>Portuninae</taxon>
        <taxon>Scylla</taxon>
    </lineage>
</organism>
<dbReference type="Pfam" id="PF00431">
    <property type="entry name" value="CUB"/>
    <property type="match status" value="2"/>
</dbReference>
<dbReference type="Gene3D" id="2.60.120.290">
    <property type="entry name" value="Spermadhesin, CUB domain"/>
    <property type="match status" value="2"/>
</dbReference>
<dbReference type="EMBL" id="JARAKH010000030">
    <property type="protein sequence ID" value="KAK8387639.1"/>
    <property type="molecule type" value="Genomic_DNA"/>
</dbReference>
<dbReference type="GO" id="GO:0004252">
    <property type="term" value="F:serine-type endopeptidase activity"/>
    <property type="evidence" value="ECO:0007669"/>
    <property type="project" value="TreeGrafter"/>
</dbReference>
<comment type="caution">
    <text evidence="3">Lacks conserved residue(s) required for the propagation of feature annotation.</text>
</comment>
<evidence type="ECO:0000259" key="6">
    <source>
        <dbReference type="PROSITE" id="PS01180"/>
    </source>
</evidence>
<dbReference type="Proteomes" id="UP001487740">
    <property type="component" value="Unassembled WGS sequence"/>
</dbReference>
<evidence type="ECO:0000256" key="3">
    <source>
        <dbReference type="PROSITE-ProRule" id="PRU00059"/>
    </source>
</evidence>
<evidence type="ECO:0000256" key="4">
    <source>
        <dbReference type="SAM" id="MobiDB-lite"/>
    </source>
</evidence>
<dbReference type="GO" id="GO:0005615">
    <property type="term" value="C:extracellular space"/>
    <property type="evidence" value="ECO:0007669"/>
    <property type="project" value="TreeGrafter"/>
</dbReference>
<name>A0AAW0TJV7_SCYPA</name>
<dbReference type="CDD" id="cd00041">
    <property type="entry name" value="CUB"/>
    <property type="match status" value="1"/>
</dbReference>
<evidence type="ECO:0000256" key="5">
    <source>
        <dbReference type="SAM" id="Phobius"/>
    </source>
</evidence>
<keyword evidence="8" id="KW-1185">Reference proteome</keyword>
<dbReference type="CDD" id="cd10909">
    <property type="entry name" value="ChtBD1_GH18_2"/>
    <property type="match status" value="1"/>
</dbReference>
<dbReference type="GO" id="GO:0008061">
    <property type="term" value="F:chitin binding"/>
    <property type="evidence" value="ECO:0007669"/>
    <property type="project" value="UniProtKB-KW"/>
</dbReference>
<evidence type="ECO:0000256" key="1">
    <source>
        <dbReference type="ARBA" id="ARBA00022669"/>
    </source>
</evidence>
<protein>
    <recommendedName>
        <fullName evidence="6">CUB domain-containing protein</fullName>
    </recommendedName>
</protein>
<dbReference type="SUPFAM" id="SSF49854">
    <property type="entry name" value="Spermadhesin, CUB domain"/>
    <property type="match status" value="2"/>
</dbReference>
<dbReference type="PANTHER" id="PTHR24255:SF31">
    <property type="entry name" value="CUBILIN-LIKE PROTEIN"/>
    <property type="match status" value="1"/>
</dbReference>
<feature type="compositionally biased region" description="Basic and acidic residues" evidence="4">
    <location>
        <begin position="1"/>
        <end position="15"/>
    </location>
</feature>
<feature type="compositionally biased region" description="Basic and acidic residues" evidence="4">
    <location>
        <begin position="33"/>
        <end position="42"/>
    </location>
</feature>
<feature type="transmembrane region" description="Helical" evidence="5">
    <location>
        <begin position="51"/>
        <end position="69"/>
    </location>
</feature>
<evidence type="ECO:0000256" key="2">
    <source>
        <dbReference type="ARBA" id="ARBA00023157"/>
    </source>
</evidence>
<feature type="region of interest" description="Disordered" evidence="4">
    <location>
        <begin position="1"/>
        <end position="46"/>
    </location>
</feature>
<dbReference type="InterPro" id="IPR000859">
    <property type="entry name" value="CUB_dom"/>
</dbReference>
<evidence type="ECO:0000313" key="7">
    <source>
        <dbReference type="EMBL" id="KAK8387639.1"/>
    </source>
</evidence>
<sequence length="402" mass="45203">MSVEEEKRRRIDRRGSNRSTSTTNTNEPQTTEVTREREERRSPFTCPPRRMSPVFILLVLNSIFLLPVAPGCPSGPRLRWRPDGRCGVNFPLDGWPQPAECDPKSDRPCCSDYGYCGNSLSHCGCPDCIDYRNVIREAECYYSLEGESGYLESPNFPLEYPLGRECCYDIQRPSLRHCGVKLTVEELDVGRGEEDGYCRRDWLTLPSCVPERGARICGSNATGQVYQYLFQPGSSALRLVFHAGQEAEGRTGFKVKYDLLTTCPGPYQTQNLPISFIPGTTGAPCYTRIVDTRGTINTPYHPKSYPENLDCVYEFVRRSQDVCGIKMQTVTFEMEQPLLTVFGGACTDFLHLPSCGFLCGKVNFTWTAAFQPNAKSLKFHFHSDEATGHTGFLIGFEQVTQC</sequence>
<feature type="domain" description="CUB" evidence="6">
    <location>
        <begin position="140"/>
        <end position="260"/>
    </location>
</feature>
<proteinExistence type="predicted"/>
<keyword evidence="5" id="KW-0812">Transmembrane</keyword>
<reference evidence="7 8" key="1">
    <citation type="submission" date="2023-03" db="EMBL/GenBank/DDBJ databases">
        <title>High-quality genome of Scylla paramamosain provides insights in environmental adaptation.</title>
        <authorList>
            <person name="Zhang L."/>
        </authorList>
    </citation>
    <scope>NUCLEOTIDE SEQUENCE [LARGE SCALE GENOMIC DNA]</scope>
    <source>
        <strain evidence="7">LZ_2023a</strain>
        <tissue evidence="7">Muscle</tissue>
    </source>
</reference>
<dbReference type="SMART" id="SM00042">
    <property type="entry name" value="CUB"/>
    <property type="match status" value="2"/>
</dbReference>
<keyword evidence="2" id="KW-1015">Disulfide bond</keyword>
<dbReference type="PROSITE" id="PS01180">
    <property type="entry name" value="CUB"/>
    <property type="match status" value="2"/>
</dbReference>
<dbReference type="InterPro" id="IPR035914">
    <property type="entry name" value="Sperma_CUB_dom_sf"/>
</dbReference>
<keyword evidence="5" id="KW-1133">Transmembrane helix</keyword>
<feature type="domain" description="CUB" evidence="6">
    <location>
        <begin position="285"/>
        <end position="399"/>
    </location>
</feature>
<dbReference type="PANTHER" id="PTHR24255">
    <property type="entry name" value="COMPLEMENT COMPONENT 1, S SUBCOMPONENT-RELATED"/>
    <property type="match status" value="1"/>
</dbReference>
<dbReference type="AlphaFoldDB" id="A0AAW0TJV7"/>
<dbReference type="Gene3D" id="3.30.60.10">
    <property type="entry name" value="Endochitinase-like"/>
    <property type="match status" value="1"/>
</dbReference>
<evidence type="ECO:0000313" key="8">
    <source>
        <dbReference type="Proteomes" id="UP001487740"/>
    </source>
</evidence>
<dbReference type="InterPro" id="IPR036861">
    <property type="entry name" value="Endochitinase-like_sf"/>
</dbReference>
<feature type="compositionally biased region" description="Low complexity" evidence="4">
    <location>
        <begin position="17"/>
        <end position="32"/>
    </location>
</feature>
<keyword evidence="1" id="KW-0147">Chitin-binding</keyword>
<gene>
    <name evidence="7" type="ORF">O3P69_018270</name>
</gene>
<comment type="caution">
    <text evidence="7">The sequence shown here is derived from an EMBL/GenBank/DDBJ whole genome shotgun (WGS) entry which is preliminary data.</text>
</comment>